<evidence type="ECO:0000313" key="2">
    <source>
        <dbReference type="Proteomes" id="UP000321570"/>
    </source>
</evidence>
<organism evidence="1 2">
    <name type="scientific">Hymenolepis diminuta</name>
    <name type="common">Rat tapeworm</name>
    <dbReference type="NCBI Taxonomy" id="6216"/>
    <lineage>
        <taxon>Eukaryota</taxon>
        <taxon>Metazoa</taxon>
        <taxon>Spiralia</taxon>
        <taxon>Lophotrochozoa</taxon>
        <taxon>Platyhelminthes</taxon>
        <taxon>Cestoda</taxon>
        <taxon>Eucestoda</taxon>
        <taxon>Cyclophyllidea</taxon>
        <taxon>Hymenolepididae</taxon>
        <taxon>Hymenolepis</taxon>
    </lineage>
</organism>
<name>A0A564XWV5_HYMDI</name>
<accession>A0A564XWV5</accession>
<dbReference type="EMBL" id="CABIJS010000016">
    <property type="protein sequence ID" value="VUZ39487.1"/>
    <property type="molecule type" value="Genomic_DNA"/>
</dbReference>
<dbReference type="Proteomes" id="UP000321570">
    <property type="component" value="Unassembled WGS sequence"/>
</dbReference>
<gene>
    <name evidence="1" type="ORF">WMSIL1_LOCUS746</name>
</gene>
<dbReference type="AlphaFoldDB" id="A0A564XWV5"/>
<sequence length="56" mass="6216">MKFPTLPKLVKGIPLALEHSGKCRRLTNRLTSKLGMSAEVVTANQRSIFLLCAFND</sequence>
<evidence type="ECO:0000313" key="1">
    <source>
        <dbReference type="EMBL" id="VUZ39487.1"/>
    </source>
</evidence>
<keyword evidence="2" id="KW-1185">Reference proteome</keyword>
<proteinExistence type="predicted"/>
<protein>
    <submittedName>
        <fullName evidence="1">Uncharacterized protein</fullName>
    </submittedName>
</protein>
<reference evidence="1 2" key="1">
    <citation type="submission" date="2019-07" db="EMBL/GenBank/DDBJ databases">
        <authorList>
            <person name="Jastrzebski P J."/>
            <person name="Paukszto L."/>
            <person name="Jastrzebski P J."/>
        </authorList>
    </citation>
    <scope>NUCLEOTIDE SEQUENCE [LARGE SCALE GENOMIC DNA]</scope>
    <source>
        <strain evidence="1 2">WMS-il1</strain>
    </source>
</reference>